<name>A0A9W9H5Z5_9EURO</name>
<dbReference type="EMBL" id="JAPQKL010000003">
    <property type="protein sequence ID" value="KAJ5139285.1"/>
    <property type="molecule type" value="Genomic_DNA"/>
</dbReference>
<accession>A0A9W9H5Z5</accession>
<keyword evidence="2" id="KW-0808">Transferase</keyword>
<protein>
    <recommendedName>
        <fullName evidence="5">SET domain-containing protein</fullName>
    </recommendedName>
</protein>
<dbReference type="InterPro" id="IPR001214">
    <property type="entry name" value="SET_dom"/>
</dbReference>
<dbReference type="PROSITE" id="PS50280">
    <property type="entry name" value="SET"/>
    <property type="match status" value="1"/>
</dbReference>
<dbReference type="AlphaFoldDB" id="A0A9W9H5Z5"/>
<feature type="domain" description="SET" evidence="5">
    <location>
        <begin position="34"/>
        <end position="280"/>
    </location>
</feature>
<keyword evidence="1" id="KW-0489">Methyltransferase</keyword>
<feature type="region of interest" description="Disordered" evidence="4">
    <location>
        <begin position="441"/>
        <end position="464"/>
    </location>
</feature>
<evidence type="ECO:0000259" key="5">
    <source>
        <dbReference type="PROSITE" id="PS50280"/>
    </source>
</evidence>
<dbReference type="PANTHER" id="PTHR13271">
    <property type="entry name" value="UNCHARACTERIZED PUTATIVE METHYLTRANSFERASE"/>
    <property type="match status" value="1"/>
</dbReference>
<dbReference type="SUPFAM" id="SSF82199">
    <property type="entry name" value="SET domain"/>
    <property type="match status" value="1"/>
</dbReference>
<evidence type="ECO:0000313" key="7">
    <source>
        <dbReference type="Proteomes" id="UP001149079"/>
    </source>
</evidence>
<dbReference type="SUPFAM" id="SSF81822">
    <property type="entry name" value="RuBisCo LSMT C-terminal, substrate-binding domain"/>
    <property type="match status" value="1"/>
</dbReference>
<dbReference type="GO" id="GO:0016279">
    <property type="term" value="F:protein-lysine N-methyltransferase activity"/>
    <property type="evidence" value="ECO:0007669"/>
    <property type="project" value="UniProtKB-UniRule"/>
</dbReference>
<evidence type="ECO:0000256" key="4">
    <source>
        <dbReference type="SAM" id="MobiDB-lite"/>
    </source>
</evidence>
<gene>
    <name evidence="6" type="ORF">N7515_004133</name>
</gene>
<dbReference type="InterPro" id="IPR050600">
    <property type="entry name" value="SETD3_SETD6_MTase"/>
</dbReference>
<dbReference type="Gene3D" id="3.90.1410.10">
    <property type="entry name" value="set domain protein methyltransferase, domain 1"/>
    <property type="match status" value="1"/>
</dbReference>
<dbReference type="GO" id="GO:0005634">
    <property type="term" value="C:nucleus"/>
    <property type="evidence" value="ECO:0007669"/>
    <property type="project" value="UniProtKB-SubCell"/>
</dbReference>
<evidence type="ECO:0000256" key="2">
    <source>
        <dbReference type="ARBA" id="ARBA00022679"/>
    </source>
</evidence>
<dbReference type="GO" id="GO:0032259">
    <property type="term" value="P:methylation"/>
    <property type="evidence" value="ECO:0007669"/>
    <property type="project" value="UniProtKB-KW"/>
</dbReference>
<evidence type="ECO:0000256" key="1">
    <source>
        <dbReference type="ARBA" id="ARBA00022603"/>
    </source>
</evidence>
<dbReference type="Pfam" id="PF00856">
    <property type="entry name" value="SET"/>
    <property type="match status" value="1"/>
</dbReference>
<reference evidence="6" key="1">
    <citation type="submission" date="2022-11" db="EMBL/GenBank/DDBJ databases">
        <authorList>
            <person name="Petersen C."/>
        </authorList>
    </citation>
    <scope>NUCLEOTIDE SEQUENCE</scope>
    <source>
        <strain evidence="6">IBT 22155</strain>
    </source>
</reference>
<dbReference type="RefSeq" id="XP_056523934.1">
    <property type="nucleotide sequence ID" value="XM_056664877.1"/>
</dbReference>
<sequence length="464" mass="50981">MSSTTHFPDAEGFQQQSNNFMSWLQATPGVQLNPKIRLADLRASGAGRGVVAQSNIAEDEELFSIPRGMVLAVQNSELGSLLGQNLEEQMGPWLSLMLVMLYEYLQGEKSRWAPYFRVLPSRFDTLMFWSPAELQELQGSTIVEKIGRAGAEESILESVAPVVVKNPTLFPPPQGLASWEGDAGRTSLIELCHIMGSLIMAYAFDIEKPEEEGNDEEADDESYMTDDEDEQLPKGMVPLADLLNADAARNNARLYQEEGTLTMKAIKPIQEGEEIFNDYGEIPRADLLRRYGYVTDNYAVYDVVELSLEDICQAAGLSSASPETEPRLELLDNVGALEDGYVIPRPVNDNPSLKDILPMELVVLLTTLALPTAEFNERASKKKAPKPAMDANAAAILGFSPPLPSSGDVDESARRARMALQVRIGEKEVLQAVLGMLQPASNGSLKRSANGDDGELRQFKTQRI</sequence>
<dbReference type="InterPro" id="IPR036464">
    <property type="entry name" value="Rubisco_LSMT_subst-bd_sf"/>
</dbReference>
<dbReference type="FunFam" id="3.90.1410.10:FF:000007">
    <property type="entry name" value="Ribosomal lysine N-methyltransferase 4"/>
    <property type="match status" value="1"/>
</dbReference>
<keyword evidence="3" id="KW-0949">S-adenosyl-L-methionine</keyword>
<proteinExistence type="predicted"/>
<dbReference type="GeneID" id="81404047"/>
<organism evidence="6 7">
    <name type="scientific">Penicillium bovifimosum</name>
    <dbReference type="NCBI Taxonomy" id="126998"/>
    <lineage>
        <taxon>Eukaryota</taxon>
        <taxon>Fungi</taxon>
        <taxon>Dikarya</taxon>
        <taxon>Ascomycota</taxon>
        <taxon>Pezizomycotina</taxon>
        <taxon>Eurotiomycetes</taxon>
        <taxon>Eurotiomycetidae</taxon>
        <taxon>Eurotiales</taxon>
        <taxon>Aspergillaceae</taxon>
        <taxon>Penicillium</taxon>
    </lineage>
</organism>
<dbReference type="Proteomes" id="UP001149079">
    <property type="component" value="Unassembled WGS sequence"/>
</dbReference>
<dbReference type="OrthoDB" id="341421at2759"/>
<comment type="caution">
    <text evidence="6">The sequence shown here is derived from an EMBL/GenBank/DDBJ whole genome shotgun (WGS) entry which is preliminary data.</text>
</comment>
<dbReference type="PANTHER" id="PTHR13271:SF34">
    <property type="entry name" value="N-LYSINE METHYLTRANSFERASE SETD6"/>
    <property type="match status" value="1"/>
</dbReference>
<keyword evidence="7" id="KW-1185">Reference proteome</keyword>
<dbReference type="InterPro" id="IPR046341">
    <property type="entry name" value="SET_dom_sf"/>
</dbReference>
<evidence type="ECO:0000313" key="6">
    <source>
        <dbReference type="EMBL" id="KAJ5139285.1"/>
    </source>
</evidence>
<reference evidence="6" key="2">
    <citation type="journal article" date="2023" name="IMA Fungus">
        <title>Comparative genomic study of the Penicillium genus elucidates a diverse pangenome and 15 lateral gene transfer events.</title>
        <authorList>
            <person name="Petersen C."/>
            <person name="Sorensen T."/>
            <person name="Nielsen M.R."/>
            <person name="Sondergaard T.E."/>
            <person name="Sorensen J.L."/>
            <person name="Fitzpatrick D.A."/>
            <person name="Frisvad J.C."/>
            <person name="Nielsen K.L."/>
        </authorList>
    </citation>
    <scope>NUCLEOTIDE SEQUENCE</scope>
    <source>
        <strain evidence="6">IBT 22155</strain>
    </source>
</reference>
<evidence type="ECO:0000256" key="3">
    <source>
        <dbReference type="ARBA" id="ARBA00022691"/>
    </source>
</evidence>